<dbReference type="InterPro" id="IPR009267">
    <property type="entry name" value="NTP_transf_6"/>
</dbReference>
<accession>A0A1Z3LZ39</accession>
<gene>
    <name evidence="1" type="ORF">CD943_11590</name>
</gene>
<reference evidence="1 2" key="2">
    <citation type="submission" date="2017-06" db="EMBL/GenBank/DDBJ databases">
        <authorList>
            <person name="Kim H.J."/>
            <person name="Triplett B.A."/>
        </authorList>
    </citation>
    <scope>NUCLEOTIDE SEQUENCE [LARGE SCALE GENOMIC DNA]</scope>
    <source>
        <strain evidence="1 2">BZC3</strain>
    </source>
</reference>
<dbReference type="PANTHER" id="PTHR39166">
    <property type="entry name" value="BLL1166 PROTEIN"/>
    <property type="match status" value="1"/>
</dbReference>
<evidence type="ECO:0000313" key="2">
    <source>
        <dbReference type="Proteomes" id="UP000197024"/>
    </source>
</evidence>
<name>A0A1Z3LZ39_BREDI</name>
<evidence type="ECO:0000313" key="1">
    <source>
        <dbReference type="EMBL" id="ASD27474.1"/>
    </source>
</evidence>
<organism evidence="1 2">
    <name type="scientific">Brevundimonas diminuta</name>
    <name type="common">Pseudomonas diminuta</name>
    <dbReference type="NCBI Taxonomy" id="293"/>
    <lineage>
        <taxon>Bacteria</taxon>
        <taxon>Pseudomonadati</taxon>
        <taxon>Pseudomonadota</taxon>
        <taxon>Alphaproteobacteria</taxon>
        <taxon>Caulobacterales</taxon>
        <taxon>Caulobacteraceae</taxon>
        <taxon>Brevundimonas</taxon>
    </lineage>
</organism>
<protein>
    <recommendedName>
        <fullName evidence="3">Nucleotidyltransferase family protein</fullName>
    </recommendedName>
</protein>
<dbReference type="PANTHER" id="PTHR39166:SF1">
    <property type="entry name" value="BLL1166 PROTEIN"/>
    <property type="match status" value="1"/>
</dbReference>
<sequence length="194" mass="21605">MTLEARLTEIVRADAGLMHILTVMRELDLPDWRLFSGAVYQAVWNAQTGRPVGYGIKDYDIGYFDADTSWDAEDVVIKRVAAAFEPPLRDQVEVRNQARVHLWFEDKFGEPYDPLTCTDDAPARFVAPAFAVGVRLEADDAISVVAPFGLEDVFAMTIRPNPTRGLAKGWERVIANARGRWPEITVVDGAQPTA</sequence>
<dbReference type="EMBL" id="CP021995">
    <property type="protein sequence ID" value="ASD27474.1"/>
    <property type="molecule type" value="Genomic_DNA"/>
</dbReference>
<dbReference type="RefSeq" id="WP_088411118.1">
    <property type="nucleotide sequence ID" value="NZ_CP021995.1"/>
</dbReference>
<evidence type="ECO:0008006" key="3">
    <source>
        <dbReference type="Google" id="ProtNLM"/>
    </source>
</evidence>
<dbReference type="Pfam" id="PF06042">
    <property type="entry name" value="NTP_transf_6"/>
    <property type="match status" value="1"/>
</dbReference>
<reference evidence="1 2" key="1">
    <citation type="submission" date="2017-06" db="EMBL/GenBank/DDBJ databases">
        <title>Biodegradation of gentamicin by bacterial consortia AMQD4 in synthetic medium and raw gentamicin sewage.</title>
        <authorList>
            <person name="Chang H."/>
            <person name="Feng Y."/>
            <person name="Li Z."/>
            <person name="Xue J."/>
            <person name="Cheng D."/>
        </authorList>
    </citation>
    <scope>NUCLEOTIDE SEQUENCE [LARGE SCALE GENOMIC DNA]</scope>
    <source>
        <strain evidence="1 2">BZC3</strain>
    </source>
</reference>
<dbReference type="AlphaFoldDB" id="A0A1Z3LZ39"/>
<dbReference type="Proteomes" id="UP000197024">
    <property type="component" value="Chromosome"/>
</dbReference>
<dbReference type="STRING" id="293.GCA_000988015_00290"/>
<proteinExistence type="predicted"/>